<keyword evidence="2 3" id="KW-0067">ATP-binding</keyword>
<comment type="subunit">
    <text evidence="3">Interacts with FtsZ.</text>
</comment>
<dbReference type="InterPro" id="IPR005654">
    <property type="entry name" value="ATPase_AFG1-like"/>
</dbReference>
<dbReference type="Pfam" id="PF03969">
    <property type="entry name" value="AFG1_ATPase"/>
    <property type="match status" value="1"/>
</dbReference>
<evidence type="ECO:0000256" key="3">
    <source>
        <dbReference type="HAMAP-Rule" id="MF_01919"/>
    </source>
</evidence>
<dbReference type="GO" id="GO:0051301">
    <property type="term" value="P:cell division"/>
    <property type="evidence" value="ECO:0007669"/>
    <property type="project" value="UniProtKB-UniRule"/>
</dbReference>
<protein>
    <recommendedName>
        <fullName evidence="3">Cell division protein ZapE</fullName>
    </recommendedName>
    <alternativeName>
        <fullName evidence="3">Z ring-associated protein ZapE</fullName>
    </alternativeName>
</protein>
<dbReference type="Gene3D" id="3.40.50.300">
    <property type="entry name" value="P-loop containing nucleotide triphosphate hydrolases"/>
    <property type="match status" value="1"/>
</dbReference>
<keyword evidence="3 4" id="KW-0132">Cell division</keyword>
<sequence>MSPIERYRYDIEHNGFSEDAAQLNAVEHLQRLYEELIAWNNYQQLPALKRWLSKAPVKPKGLYFWGGVGRGKTYLVDTFFESLPIDAKWRIHFHRFMHRVHNELKQLDQKSDPLKIIADKIADETQIVCFDEFFVQDITDAMLLGKLFEYLFERGVILVATSNIVPDDLYKNGLQRARFIPAIKLIQANCEVVNVDSGIDYRLRTLTQAEIFHSPLDPQADENLWQYFKDLAPECRDQYESDSIDIEGRKISVRAECDDVVFFDFDAVCKTARSQNDYMEIAQLYHAVLVSNVEQMGAGKDDIARRFIALVDEFYERKVKLILSAEVPIESLYTEGQLSFEFRRCVSRLQEMQSREYLAMAHKA</sequence>
<dbReference type="InterPro" id="IPR030870">
    <property type="entry name" value="ZapE"/>
</dbReference>
<dbReference type="GO" id="GO:0016887">
    <property type="term" value="F:ATP hydrolysis activity"/>
    <property type="evidence" value="ECO:0007669"/>
    <property type="project" value="UniProtKB-UniRule"/>
</dbReference>
<dbReference type="GO" id="GO:0005737">
    <property type="term" value="C:cytoplasm"/>
    <property type="evidence" value="ECO:0007669"/>
    <property type="project" value="UniProtKB-SubCell"/>
</dbReference>
<dbReference type="Proteomes" id="UP000288361">
    <property type="component" value="Unassembled WGS sequence"/>
</dbReference>
<keyword evidence="1 3" id="KW-0547">Nucleotide-binding</keyword>
<dbReference type="RefSeq" id="WP_126752055.1">
    <property type="nucleotide sequence ID" value="NZ_JBHUMT010000013.1"/>
</dbReference>
<proteinExistence type="inferred from homology"/>
<keyword evidence="3" id="KW-0378">Hydrolase</keyword>
<evidence type="ECO:0000313" key="5">
    <source>
        <dbReference type="Proteomes" id="UP000288361"/>
    </source>
</evidence>
<keyword evidence="3" id="KW-0131">Cell cycle</keyword>
<comment type="function">
    <text evidence="3">Reduces the stability of FtsZ polymers in the presence of ATP.</text>
</comment>
<organism evidence="4 5">
    <name type="scientific">Idiomarina piscisalsi</name>
    <dbReference type="NCBI Taxonomy" id="1096243"/>
    <lineage>
        <taxon>Bacteria</taxon>
        <taxon>Pseudomonadati</taxon>
        <taxon>Pseudomonadota</taxon>
        <taxon>Gammaproteobacteria</taxon>
        <taxon>Alteromonadales</taxon>
        <taxon>Idiomarinaceae</taxon>
        <taxon>Idiomarina</taxon>
    </lineage>
</organism>
<evidence type="ECO:0000256" key="2">
    <source>
        <dbReference type="ARBA" id="ARBA00022840"/>
    </source>
</evidence>
<keyword evidence="3" id="KW-0963">Cytoplasm</keyword>
<comment type="similarity">
    <text evidence="3">Belongs to the AFG1 ATPase family. ZapE subfamily.</text>
</comment>
<evidence type="ECO:0000256" key="1">
    <source>
        <dbReference type="ARBA" id="ARBA00022741"/>
    </source>
</evidence>
<dbReference type="NCBIfam" id="NF040713">
    <property type="entry name" value="ZapE"/>
    <property type="match status" value="1"/>
</dbReference>
<gene>
    <name evidence="3" type="primary">zapE</name>
    <name evidence="4" type="ORF">CWI73_06335</name>
</gene>
<accession>A0A432YUF0</accession>
<dbReference type="PANTHER" id="PTHR12169:SF6">
    <property type="entry name" value="AFG1-LIKE ATPASE"/>
    <property type="match status" value="1"/>
</dbReference>
<dbReference type="InterPro" id="IPR027417">
    <property type="entry name" value="P-loop_NTPase"/>
</dbReference>
<evidence type="ECO:0000313" key="4">
    <source>
        <dbReference type="EMBL" id="RUO66943.1"/>
    </source>
</evidence>
<dbReference type="EMBL" id="PIQA01000003">
    <property type="protein sequence ID" value="RUO66943.1"/>
    <property type="molecule type" value="Genomic_DNA"/>
</dbReference>
<dbReference type="SUPFAM" id="SSF52540">
    <property type="entry name" value="P-loop containing nucleoside triphosphate hydrolases"/>
    <property type="match status" value="1"/>
</dbReference>
<name>A0A432YUF0_9GAMM</name>
<dbReference type="GO" id="GO:0005524">
    <property type="term" value="F:ATP binding"/>
    <property type="evidence" value="ECO:0007669"/>
    <property type="project" value="UniProtKB-UniRule"/>
</dbReference>
<dbReference type="AlphaFoldDB" id="A0A432YUF0"/>
<comment type="subcellular location">
    <subcellularLocation>
        <location evidence="3">Cytoplasm</location>
    </subcellularLocation>
</comment>
<comment type="caution">
    <text evidence="4">The sequence shown here is derived from an EMBL/GenBank/DDBJ whole genome shotgun (WGS) entry which is preliminary data.</text>
</comment>
<dbReference type="GO" id="GO:0032153">
    <property type="term" value="C:cell division site"/>
    <property type="evidence" value="ECO:0007669"/>
    <property type="project" value="TreeGrafter"/>
</dbReference>
<feature type="binding site" evidence="3">
    <location>
        <begin position="66"/>
        <end position="73"/>
    </location>
    <ligand>
        <name>ATP</name>
        <dbReference type="ChEBI" id="CHEBI:30616"/>
    </ligand>
</feature>
<reference evidence="4 5" key="1">
    <citation type="journal article" date="2011" name="Front. Microbiol.">
        <title>Genomic signatures of strain selection and enhancement in Bacillus atrophaeus var. globigii, a historical biowarfare simulant.</title>
        <authorList>
            <person name="Gibbons H.S."/>
            <person name="Broomall S.M."/>
            <person name="McNew L.A."/>
            <person name="Daligault H."/>
            <person name="Chapman C."/>
            <person name="Bruce D."/>
            <person name="Karavis M."/>
            <person name="Krepps M."/>
            <person name="McGregor P.A."/>
            <person name="Hong C."/>
            <person name="Park K.H."/>
            <person name="Akmal A."/>
            <person name="Feldman A."/>
            <person name="Lin J.S."/>
            <person name="Chang W.E."/>
            <person name="Higgs B.W."/>
            <person name="Demirev P."/>
            <person name="Lindquist J."/>
            <person name="Liem A."/>
            <person name="Fochler E."/>
            <person name="Read T.D."/>
            <person name="Tapia R."/>
            <person name="Johnson S."/>
            <person name="Bishop-Lilly K.A."/>
            <person name="Detter C."/>
            <person name="Han C."/>
            <person name="Sozhamannan S."/>
            <person name="Rosenzweig C.N."/>
            <person name="Skowronski E.W."/>
        </authorList>
    </citation>
    <scope>NUCLEOTIDE SEQUENCE [LARGE SCALE GENOMIC DNA]</scope>
    <source>
        <strain evidence="4 5">TPS4-2</strain>
    </source>
</reference>
<dbReference type="HAMAP" id="MF_01919">
    <property type="entry name" value="ZapE"/>
    <property type="match status" value="1"/>
</dbReference>
<dbReference type="PANTHER" id="PTHR12169">
    <property type="entry name" value="ATPASE N2B"/>
    <property type="match status" value="1"/>
</dbReference>